<dbReference type="PANTHER" id="PTHR10063">
    <property type="entry name" value="TUBERIN"/>
    <property type="match status" value="1"/>
</dbReference>
<feature type="domain" description="Tuberin N-terminal" evidence="1">
    <location>
        <begin position="55"/>
        <end position="160"/>
    </location>
</feature>
<dbReference type="Proteomes" id="UP001195483">
    <property type="component" value="Unassembled WGS sequence"/>
</dbReference>
<evidence type="ECO:0000259" key="1">
    <source>
        <dbReference type="Pfam" id="PF11864"/>
    </source>
</evidence>
<keyword evidence="3" id="KW-1185">Reference proteome</keyword>
<protein>
    <recommendedName>
        <fullName evidence="1">Tuberin N-terminal domain-containing protein</fullName>
    </recommendedName>
</protein>
<evidence type="ECO:0000313" key="2">
    <source>
        <dbReference type="EMBL" id="KAK3596584.1"/>
    </source>
</evidence>
<dbReference type="GO" id="GO:0051726">
    <property type="term" value="P:regulation of cell cycle"/>
    <property type="evidence" value="ECO:0007669"/>
    <property type="project" value="TreeGrafter"/>
</dbReference>
<dbReference type="InterPro" id="IPR024584">
    <property type="entry name" value="Tuberin_N"/>
</dbReference>
<dbReference type="AlphaFoldDB" id="A0AAE0SRT2"/>
<dbReference type="GO" id="GO:0046627">
    <property type="term" value="P:negative regulation of insulin receptor signaling pathway"/>
    <property type="evidence" value="ECO:0007669"/>
    <property type="project" value="TreeGrafter"/>
</dbReference>
<dbReference type="GO" id="GO:0033596">
    <property type="term" value="C:TSC1-TSC2 complex"/>
    <property type="evidence" value="ECO:0007669"/>
    <property type="project" value="TreeGrafter"/>
</dbReference>
<dbReference type="GO" id="GO:0030178">
    <property type="term" value="P:negative regulation of Wnt signaling pathway"/>
    <property type="evidence" value="ECO:0007669"/>
    <property type="project" value="TreeGrafter"/>
</dbReference>
<dbReference type="GO" id="GO:0005096">
    <property type="term" value="F:GTPase activator activity"/>
    <property type="evidence" value="ECO:0007669"/>
    <property type="project" value="InterPro"/>
</dbReference>
<proteinExistence type="predicted"/>
<dbReference type="GO" id="GO:0005634">
    <property type="term" value="C:nucleus"/>
    <property type="evidence" value="ECO:0007669"/>
    <property type="project" value="InterPro"/>
</dbReference>
<dbReference type="GO" id="GO:0051898">
    <property type="term" value="P:negative regulation of phosphatidylinositol 3-kinase/protein kinase B signal transduction"/>
    <property type="evidence" value="ECO:0007669"/>
    <property type="project" value="TreeGrafter"/>
</dbReference>
<reference evidence="2" key="2">
    <citation type="journal article" date="2021" name="Genome Biol. Evol.">
        <title>Developing a high-quality reference genome for a parasitic bivalve with doubly uniparental inheritance (Bivalvia: Unionida).</title>
        <authorList>
            <person name="Smith C.H."/>
        </authorList>
    </citation>
    <scope>NUCLEOTIDE SEQUENCE</scope>
    <source>
        <strain evidence="2">CHS0354</strain>
        <tissue evidence="2">Mantle</tissue>
    </source>
</reference>
<accession>A0AAE0SRT2</accession>
<reference evidence="2" key="3">
    <citation type="submission" date="2023-05" db="EMBL/GenBank/DDBJ databases">
        <authorList>
            <person name="Smith C.H."/>
        </authorList>
    </citation>
    <scope>NUCLEOTIDE SEQUENCE</scope>
    <source>
        <strain evidence="2">CHS0354</strain>
        <tissue evidence="2">Mantle</tissue>
    </source>
</reference>
<dbReference type="Pfam" id="PF11864">
    <property type="entry name" value="DUF3384"/>
    <property type="match status" value="1"/>
</dbReference>
<sequence length="228" mass="26186">MSKQNKTEENLKDKIFGFFRPKDKSAPVAYQKATAKEFVFTLEILKDIGAESPPNYRLKAIKELADEVSKKKLEENAIEAVWNSIQDMLLPEASTENRKAALHFLQSLLEGQLNHLGILRGHFFDVIRNISVPEDLNQRLTLFNILSENGRNLQNFEEETGTKTDRTEIHLLGTTTCQESISFEKNRIGVIMAIIMTDKLISEGKQVSEKNQKLFYRFFSESRFVQGR</sequence>
<name>A0AAE0SRT2_9BIVA</name>
<reference evidence="2" key="1">
    <citation type="journal article" date="2021" name="Genome Biol. Evol.">
        <title>A High-Quality Reference Genome for a Parasitic Bivalve with Doubly Uniparental Inheritance (Bivalvia: Unionida).</title>
        <authorList>
            <person name="Smith C.H."/>
        </authorList>
    </citation>
    <scope>NUCLEOTIDE SEQUENCE</scope>
    <source>
        <strain evidence="2">CHS0354</strain>
    </source>
</reference>
<dbReference type="GO" id="GO:0032007">
    <property type="term" value="P:negative regulation of TOR signaling"/>
    <property type="evidence" value="ECO:0007669"/>
    <property type="project" value="TreeGrafter"/>
</dbReference>
<comment type="caution">
    <text evidence="2">The sequence shown here is derived from an EMBL/GenBank/DDBJ whole genome shotgun (WGS) entry which is preliminary data.</text>
</comment>
<gene>
    <name evidence="2" type="ORF">CHS0354_015119</name>
</gene>
<organism evidence="2 3">
    <name type="scientific">Potamilus streckersoni</name>
    <dbReference type="NCBI Taxonomy" id="2493646"/>
    <lineage>
        <taxon>Eukaryota</taxon>
        <taxon>Metazoa</taxon>
        <taxon>Spiralia</taxon>
        <taxon>Lophotrochozoa</taxon>
        <taxon>Mollusca</taxon>
        <taxon>Bivalvia</taxon>
        <taxon>Autobranchia</taxon>
        <taxon>Heteroconchia</taxon>
        <taxon>Palaeoheterodonta</taxon>
        <taxon>Unionida</taxon>
        <taxon>Unionoidea</taxon>
        <taxon>Unionidae</taxon>
        <taxon>Ambleminae</taxon>
        <taxon>Lampsilini</taxon>
        <taxon>Potamilus</taxon>
    </lineage>
</organism>
<dbReference type="PANTHER" id="PTHR10063:SF0">
    <property type="entry name" value="TUBERIN"/>
    <property type="match status" value="1"/>
</dbReference>
<evidence type="ECO:0000313" key="3">
    <source>
        <dbReference type="Proteomes" id="UP001195483"/>
    </source>
</evidence>
<dbReference type="EMBL" id="JAEAOA010000940">
    <property type="protein sequence ID" value="KAK3596584.1"/>
    <property type="molecule type" value="Genomic_DNA"/>
</dbReference>
<dbReference type="InterPro" id="IPR027107">
    <property type="entry name" value="Tuberin/Ral-act_asu"/>
</dbReference>